<gene>
    <name evidence="3" type="ORF">GT019_15705</name>
</gene>
<protein>
    <recommendedName>
        <fullName evidence="5">DUF5596 domain-containing protein</fullName>
    </recommendedName>
</protein>
<dbReference type="RefSeq" id="WP_161744143.1">
    <property type="nucleotide sequence ID" value="NZ_JAAAMV010000012.1"/>
</dbReference>
<dbReference type="Pfam" id="PF18164">
    <property type="entry name" value="GNAT_C"/>
    <property type="match status" value="1"/>
</dbReference>
<keyword evidence="4" id="KW-1185">Reference proteome</keyword>
<comment type="caution">
    <text evidence="3">The sequence shown here is derived from an EMBL/GenBank/DDBJ whole genome shotgun (WGS) entry which is preliminary data.</text>
</comment>
<dbReference type="InterPro" id="IPR041273">
    <property type="entry name" value="NAT_N"/>
</dbReference>
<evidence type="ECO:0000259" key="2">
    <source>
        <dbReference type="Pfam" id="PF18164"/>
    </source>
</evidence>
<dbReference type="Gene3D" id="3.40.630.120">
    <property type="match status" value="1"/>
</dbReference>
<evidence type="ECO:0000313" key="4">
    <source>
        <dbReference type="Proteomes" id="UP000665561"/>
    </source>
</evidence>
<dbReference type="EMBL" id="JAAAMV010000012">
    <property type="protein sequence ID" value="NBD25328.1"/>
    <property type="molecule type" value="Genomic_DNA"/>
</dbReference>
<sequence>MDEQAITDLTTLNEAGDWLERGMMARICAAVRFPAEVTGALSEAAERIGSDAESAGAARRFRHALFLERGQAPETANRELLAFGADGAALAAVVYAGAIPLLGASYRRLGLPAGVLVDTVQDVALWMEVHRKRHGRWGLSELDWLHQHLSGELFRLGRLQFHYIANPLEAKAFRHGKTGEVAVLSEAGIRYRADGQLDGTCGVHDPEGAWESAYSFDGRHHEGHPISEAGAAGRLPIRLDADEWELALEKGDPVLNVHVPEGDRLSPEACRDSYANALRFTAAHYPDKPFRAFVCQSWLLAPQFRELLPASSNIVRFQRDYRLLPNSSDESQTLERVFGYGTRLAVVPAAQAHTSLQRIVRDHLAGGGRIHNGGGFRLV</sequence>
<dbReference type="InterPro" id="IPR041644">
    <property type="entry name" value="GNAT_C"/>
</dbReference>
<evidence type="ECO:0000313" key="3">
    <source>
        <dbReference type="EMBL" id="NBD25328.1"/>
    </source>
</evidence>
<dbReference type="Pfam" id="PF18082">
    <property type="entry name" value="NAT_N"/>
    <property type="match status" value="1"/>
</dbReference>
<feature type="domain" description="N-acyltransferase N-terminal" evidence="1">
    <location>
        <begin position="25"/>
        <end position="151"/>
    </location>
</feature>
<organism evidence="3 4">
    <name type="scientific">Paenibacillus glycinis</name>
    <dbReference type="NCBI Taxonomy" id="2697035"/>
    <lineage>
        <taxon>Bacteria</taxon>
        <taxon>Bacillati</taxon>
        <taxon>Bacillota</taxon>
        <taxon>Bacilli</taxon>
        <taxon>Bacillales</taxon>
        <taxon>Paenibacillaceae</taxon>
        <taxon>Paenibacillus</taxon>
    </lineage>
</organism>
<evidence type="ECO:0008006" key="5">
    <source>
        <dbReference type="Google" id="ProtNLM"/>
    </source>
</evidence>
<reference evidence="3 4" key="1">
    <citation type="submission" date="2020-01" db="EMBL/GenBank/DDBJ databases">
        <title>Paenibacillus soybeanensis sp. nov. isolated from the nodules of soybean (Glycine max(L.) Merr).</title>
        <authorList>
            <person name="Wang H."/>
        </authorList>
    </citation>
    <scope>NUCLEOTIDE SEQUENCE [LARGE SCALE GENOMIC DNA]</scope>
    <source>
        <strain evidence="3 4">T1</strain>
    </source>
</reference>
<proteinExistence type="predicted"/>
<feature type="domain" description="GNAT-like C-terminal" evidence="2">
    <location>
        <begin position="153"/>
        <end position="376"/>
    </location>
</feature>
<accession>A0ABW9XRQ5</accession>
<evidence type="ECO:0000259" key="1">
    <source>
        <dbReference type="Pfam" id="PF18082"/>
    </source>
</evidence>
<name>A0ABW9XRQ5_9BACL</name>
<dbReference type="Proteomes" id="UP000665561">
    <property type="component" value="Unassembled WGS sequence"/>
</dbReference>